<feature type="transmembrane region" description="Helical" evidence="1">
    <location>
        <begin position="170"/>
        <end position="187"/>
    </location>
</feature>
<evidence type="ECO:0000313" key="2">
    <source>
        <dbReference type="EMBL" id="MDO3423480.1"/>
    </source>
</evidence>
<keyword evidence="1" id="KW-0812">Transmembrane</keyword>
<organism evidence="2 3">
    <name type="scientific">Chryseobacterium urinae</name>
    <dbReference type="NCBI Taxonomy" id="3058400"/>
    <lineage>
        <taxon>Bacteria</taxon>
        <taxon>Pseudomonadati</taxon>
        <taxon>Bacteroidota</taxon>
        <taxon>Flavobacteriia</taxon>
        <taxon>Flavobacteriales</taxon>
        <taxon>Weeksellaceae</taxon>
        <taxon>Chryseobacterium group</taxon>
        <taxon>Chryseobacterium</taxon>
    </lineage>
</organism>
<protein>
    <recommendedName>
        <fullName evidence="4">Glycosyl-4,4'-diaponeurosporenoate acyltransferase</fullName>
    </recommendedName>
</protein>
<keyword evidence="1" id="KW-1133">Transmembrane helix</keyword>
<dbReference type="Proteomes" id="UP001168128">
    <property type="component" value="Unassembled WGS sequence"/>
</dbReference>
<feature type="transmembrane region" description="Helical" evidence="1">
    <location>
        <begin position="12"/>
        <end position="31"/>
    </location>
</feature>
<feature type="transmembrane region" description="Helical" evidence="1">
    <location>
        <begin position="145"/>
        <end position="164"/>
    </location>
</feature>
<dbReference type="RefSeq" id="WP_302712840.1">
    <property type="nucleotide sequence ID" value="NZ_JAULSJ010000001.1"/>
</dbReference>
<feature type="transmembrane region" description="Helical" evidence="1">
    <location>
        <begin position="43"/>
        <end position="63"/>
    </location>
</feature>
<sequence>MQNEVNLKSKNTTLLWVFLAANIIIILTLIFPKFLEKFDVLLWTKTIGASIAPIILFLLNGLLSSHQKAIIIFWKLQDPLPGSMAFSELSKKDSRIDAKQLKNTFGNLPKKPSEQNKLWYKIYRKNSTNAVVVGSHRAFLLARDLTSLSFLLMFCMGALALFFIQPVYKYYYMLFLIMQYFANLINARNRGKRFVTNVLAVESTVL</sequence>
<accession>A0ABT8TXF9</accession>
<keyword evidence="3" id="KW-1185">Reference proteome</keyword>
<keyword evidence="1" id="KW-0472">Membrane</keyword>
<dbReference type="EMBL" id="JAULSJ010000001">
    <property type="protein sequence ID" value="MDO3423480.1"/>
    <property type="molecule type" value="Genomic_DNA"/>
</dbReference>
<evidence type="ECO:0008006" key="4">
    <source>
        <dbReference type="Google" id="ProtNLM"/>
    </source>
</evidence>
<evidence type="ECO:0000256" key="1">
    <source>
        <dbReference type="SAM" id="Phobius"/>
    </source>
</evidence>
<gene>
    <name evidence="2" type="ORF">QWT87_01180</name>
</gene>
<evidence type="ECO:0000313" key="3">
    <source>
        <dbReference type="Proteomes" id="UP001168128"/>
    </source>
</evidence>
<name>A0ABT8TXF9_9FLAO</name>
<reference evidence="2" key="1">
    <citation type="submission" date="2023-07" db="EMBL/GenBank/DDBJ databases">
        <title>AMR profile of multidrug- resistance Chryseobacterium gambrini related strain.</title>
        <authorList>
            <person name="Kirdat K."/>
            <person name="Bhatt A."/>
            <person name="Kuyare S."/>
            <person name="Yadav A."/>
        </authorList>
    </citation>
    <scope>NUCLEOTIDE SEQUENCE</scope>
    <source>
        <strain evidence="2">APV-1</strain>
    </source>
</reference>
<comment type="caution">
    <text evidence="2">The sequence shown here is derived from an EMBL/GenBank/DDBJ whole genome shotgun (WGS) entry which is preliminary data.</text>
</comment>
<proteinExistence type="predicted"/>